<name>A0AAV3SDL3_HALDO</name>
<reference evidence="3" key="2">
    <citation type="submission" date="2022-04" db="EMBL/GenBank/DDBJ databases">
        <title>Sequencing and genomic assembly of Halococcus dombrowskii.</title>
        <authorList>
            <person name="Lim S.W."/>
            <person name="MacLea K.S."/>
        </authorList>
    </citation>
    <scope>NUCLEOTIDE SEQUENCE</scope>
    <source>
        <strain evidence="3">H4</strain>
        <plasmid evidence="3">unnamed1</plasmid>
    </source>
</reference>
<evidence type="ECO:0000313" key="3">
    <source>
        <dbReference type="EMBL" id="UOO96833.1"/>
    </source>
</evidence>
<dbReference type="GO" id="GO:0004803">
    <property type="term" value="F:transposase activity"/>
    <property type="evidence" value="ECO:0007669"/>
    <property type="project" value="InterPro"/>
</dbReference>
<dbReference type="GeneID" id="71763189"/>
<dbReference type="RefSeq" id="WP_244705920.1">
    <property type="nucleotide sequence ID" value="NZ_BAAADN010000007.1"/>
</dbReference>
<feature type="domain" description="Transposase IS4-like" evidence="1">
    <location>
        <begin position="135"/>
        <end position="303"/>
    </location>
</feature>
<dbReference type="GO" id="GO:0003677">
    <property type="term" value="F:DNA binding"/>
    <property type="evidence" value="ECO:0007669"/>
    <property type="project" value="InterPro"/>
</dbReference>
<evidence type="ECO:0000313" key="4">
    <source>
        <dbReference type="Proteomes" id="UP000830542"/>
    </source>
</evidence>
<dbReference type="EMBL" id="BAAADN010000007">
    <property type="protein sequence ID" value="GAA0452250.1"/>
    <property type="molecule type" value="Genomic_DNA"/>
</dbReference>
<dbReference type="InterPro" id="IPR002559">
    <property type="entry name" value="Transposase_11"/>
</dbReference>
<accession>A0AAV3SDL3</accession>
<protein>
    <submittedName>
        <fullName evidence="2 3">Transposase</fullName>
    </submittedName>
</protein>
<dbReference type="Proteomes" id="UP000830542">
    <property type="component" value="Plasmid unnamed1"/>
</dbReference>
<dbReference type="KEGG" id="hdo:MUK72_15035"/>
<sequence>MSTTKSVLPGNATVEQVFKALETETAALFEHLDFSFLVDYSVFAPSDRGRTRVHQPPELLKGFLHCFYHDIYGPRPMAQELHNEDVWRQCGFTRPPGRRTLERFITDFAFVAEDVFITLVHELAEQVPLGKLYRIDGTDIPVDQQDDEAEWNYDHAEDDFYYGYGCCLVTAADNIPVAATFTPAKKVDQETAMRVTSDALAVKKPIWTLGDAEFDMLDWHDRLLEQGVVPVVPYNQRNASDPLDIEYRVEDTIAVTEERLDEAYRKRSRIETAIGVCKDLGLGTPRVRGRVRVESHVFLALCLRLAVALTNHERDNDIASPTITL</sequence>
<evidence type="ECO:0000313" key="5">
    <source>
        <dbReference type="Proteomes" id="UP001500962"/>
    </source>
</evidence>
<evidence type="ECO:0000313" key="2">
    <source>
        <dbReference type="EMBL" id="GAA0452250.1"/>
    </source>
</evidence>
<geneLocation type="plasmid" evidence="3 4">
    <name>unnamed1</name>
</geneLocation>
<keyword evidence="3" id="KW-0614">Plasmid</keyword>
<reference evidence="2" key="3">
    <citation type="submission" date="2023-12" db="EMBL/GenBank/DDBJ databases">
        <authorList>
            <person name="Sun Q."/>
            <person name="Inoue M."/>
        </authorList>
    </citation>
    <scope>NUCLEOTIDE SEQUENCE</scope>
    <source>
        <strain evidence="2">JCM 12289</strain>
    </source>
</reference>
<evidence type="ECO:0000259" key="1">
    <source>
        <dbReference type="Pfam" id="PF01609"/>
    </source>
</evidence>
<proteinExistence type="predicted"/>
<reference evidence="2" key="1">
    <citation type="journal article" date="2014" name="Int. J. Syst. Evol. Microbiol.">
        <title>Complete genome sequence of Corynebacterium casei LMG S-19264T (=DSM 44701T), isolated from a smear-ripened cheese.</title>
        <authorList>
            <consortium name="US DOE Joint Genome Institute (JGI-PGF)"/>
            <person name="Walter F."/>
            <person name="Albersmeier A."/>
            <person name="Kalinowski J."/>
            <person name="Ruckert C."/>
        </authorList>
    </citation>
    <scope>NUCLEOTIDE SEQUENCE</scope>
    <source>
        <strain evidence="2">JCM 12289</strain>
    </source>
</reference>
<dbReference type="AlphaFoldDB" id="A0AAV3SDL3"/>
<organism evidence="2 5">
    <name type="scientific">Halococcus dombrowskii</name>
    <dbReference type="NCBI Taxonomy" id="179637"/>
    <lineage>
        <taxon>Archaea</taxon>
        <taxon>Methanobacteriati</taxon>
        <taxon>Methanobacteriota</taxon>
        <taxon>Stenosarchaea group</taxon>
        <taxon>Halobacteria</taxon>
        <taxon>Halobacteriales</taxon>
        <taxon>Halococcaceae</taxon>
        <taxon>Halococcus</taxon>
    </lineage>
</organism>
<gene>
    <name evidence="2" type="ORF">GCM10008985_04900</name>
    <name evidence="3" type="ORF">MUK72_15035</name>
</gene>
<dbReference type="Pfam" id="PF01609">
    <property type="entry name" value="DDE_Tnp_1"/>
    <property type="match status" value="1"/>
</dbReference>
<dbReference type="GO" id="GO:0006313">
    <property type="term" value="P:DNA transposition"/>
    <property type="evidence" value="ECO:0007669"/>
    <property type="project" value="InterPro"/>
</dbReference>
<keyword evidence="4" id="KW-1185">Reference proteome</keyword>
<dbReference type="Proteomes" id="UP001500962">
    <property type="component" value="Unassembled WGS sequence"/>
</dbReference>
<dbReference type="EMBL" id="CP095006">
    <property type="protein sequence ID" value="UOO96833.1"/>
    <property type="molecule type" value="Genomic_DNA"/>
</dbReference>